<sequence length="59" mass="6318">MNGEGTEARSVGMAMLESFQSRQLYRVDAALRSSLILCFPHHAEVVGDGAPPTAAMRPS</sequence>
<reference evidence="1 2" key="1">
    <citation type="submission" date="2013-05" db="EMBL/GenBank/DDBJ databases">
        <title>Draft genome sequence of Rubidibacter lacunae KORDI 51-2.</title>
        <authorList>
            <person name="Choi D.H."/>
            <person name="Noh J.H."/>
            <person name="Kwon K.-K."/>
            <person name="Lee J.-H."/>
            <person name="Ryu J.-Y."/>
        </authorList>
    </citation>
    <scope>NUCLEOTIDE SEQUENCE [LARGE SCALE GENOMIC DNA]</scope>
    <source>
        <strain evidence="1 2">KORDI 51-2</strain>
    </source>
</reference>
<accession>U5DRT3</accession>
<dbReference type="EMBL" id="ASSJ01000021">
    <property type="protein sequence ID" value="ERN42400.1"/>
    <property type="molecule type" value="Genomic_DNA"/>
</dbReference>
<dbReference type="InParanoid" id="U5DRT3"/>
<dbReference type="AlphaFoldDB" id="U5DRT3"/>
<evidence type="ECO:0000313" key="1">
    <source>
        <dbReference type="EMBL" id="ERN42400.1"/>
    </source>
</evidence>
<organism evidence="1 2">
    <name type="scientific">Rubidibacter lacunae KORDI 51-2</name>
    <dbReference type="NCBI Taxonomy" id="582515"/>
    <lineage>
        <taxon>Bacteria</taxon>
        <taxon>Bacillati</taxon>
        <taxon>Cyanobacteriota</taxon>
        <taxon>Cyanophyceae</taxon>
        <taxon>Oscillatoriophycideae</taxon>
        <taxon>Chroococcales</taxon>
        <taxon>Aphanothecaceae</taxon>
        <taxon>Rubidibacter</taxon>
    </lineage>
</organism>
<evidence type="ECO:0000313" key="2">
    <source>
        <dbReference type="Proteomes" id="UP000016960"/>
    </source>
</evidence>
<proteinExistence type="predicted"/>
<name>U5DRT3_9CHRO</name>
<comment type="caution">
    <text evidence="1">The sequence shown here is derived from an EMBL/GenBank/DDBJ whole genome shotgun (WGS) entry which is preliminary data.</text>
</comment>
<protein>
    <submittedName>
        <fullName evidence="1">Uncharacterized protein</fullName>
    </submittedName>
</protein>
<gene>
    <name evidence="1" type="ORF">KR51_00009230</name>
</gene>
<keyword evidence="2" id="KW-1185">Reference proteome</keyword>
<dbReference type="Proteomes" id="UP000016960">
    <property type="component" value="Unassembled WGS sequence"/>
</dbReference>